<evidence type="ECO:0000313" key="2">
    <source>
        <dbReference type="EMBL" id="PSB36650.1"/>
    </source>
</evidence>
<accession>A0ABX5F5A0</accession>
<dbReference type="Proteomes" id="UP000238218">
    <property type="component" value="Unassembled WGS sequence"/>
</dbReference>
<protein>
    <submittedName>
        <fullName evidence="2">Dienelactone hydrolase</fullName>
    </submittedName>
</protein>
<keyword evidence="2" id="KW-0378">Hydrolase</keyword>
<dbReference type="InterPro" id="IPR002925">
    <property type="entry name" value="Dienelactn_hydro"/>
</dbReference>
<dbReference type="Pfam" id="PF01738">
    <property type="entry name" value="DLH"/>
    <property type="match status" value="1"/>
</dbReference>
<reference evidence="2 3" key="2">
    <citation type="submission" date="2018-03" db="EMBL/GenBank/DDBJ databases">
        <title>The ancient ancestry and fast evolution of plastids.</title>
        <authorList>
            <person name="Moore K.R."/>
            <person name="Magnabosco C."/>
            <person name="Momper L."/>
            <person name="Gold D.A."/>
            <person name="Bosak T."/>
            <person name="Fournier G.P."/>
        </authorList>
    </citation>
    <scope>NUCLEOTIDE SEQUENCE [LARGE SCALE GENOMIC DNA]</scope>
    <source>
        <strain evidence="2 3">CCALA 015</strain>
    </source>
</reference>
<dbReference type="SUPFAM" id="SSF53474">
    <property type="entry name" value="alpha/beta-Hydrolases"/>
    <property type="match status" value="1"/>
</dbReference>
<gene>
    <name evidence="2" type="ORF">C7B81_11960</name>
</gene>
<dbReference type="PANTHER" id="PTHR46623">
    <property type="entry name" value="CARBOXYMETHYLENEBUTENOLIDASE-RELATED"/>
    <property type="match status" value="1"/>
</dbReference>
<organism evidence="2 3">
    <name type="scientific">Aphanothece cf. minutissima CCALA 015</name>
    <dbReference type="NCBI Taxonomy" id="2107695"/>
    <lineage>
        <taxon>Bacteria</taxon>
        <taxon>Bacillati</taxon>
        <taxon>Cyanobacteriota</taxon>
        <taxon>Cyanophyceae</taxon>
        <taxon>Oscillatoriophycideae</taxon>
        <taxon>Chroococcales</taxon>
        <taxon>Aphanothecaceae</taxon>
        <taxon>Aphanothece</taxon>
    </lineage>
</organism>
<dbReference type="GO" id="GO:0016787">
    <property type="term" value="F:hydrolase activity"/>
    <property type="evidence" value="ECO:0007669"/>
    <property type="project" value="UniProtKB-KW"/>
</dbReference>
<proteinExistence type="predicted"/>
<reference evidence="2 3" key="1">
    <citation type="submission" date="2018-02" db="EMBL/GenBank/DDBJ databases">
        <authorList>
            <person name="Moore K."/>
            <person name="Momper L."/>
        </authorList>
    </citation>
    <scope>NUCLEOTIDE SEQUENCE [LARGE SCALE GENOMIC DNA]</scope>
    <source>
        <strain evidence="2 3">CCALA 015</strain>
    </source>
</reference>
<dbReference type="EMBL" id="PVWP01000008">
    <property type="protein sequence ID" value="PSB36650.1"/>
    <property type="molecule type" value="Genomic_DNA"/>
</dbReference>
<sequence>MCRLPCAGLSPSACVASWQTLDPRRPEQVPLRCWWARPADRPPRAGVLVLPEVFGLNGWIRGVAERLAAAGYAALAVPLFARTAPDLELGYDPDALALGRSHKERTRTEALLADVGLAADWLRSQLPPEAAGAGLGCVGFCFGGHVALLAASLPAVAATVDFYGAGVASGRPGGGPPSLELVPTIGGTLLCICGREDPLIPAADVAAIETALAAANAARAAAAPARRPHRLEVLEGGHGFMCAARSDHHPASAAAGWSLLLDTFAQQLGPERHQAGG</sequence>
<dbReference type="InterPro" id="IPR051049">
    <property type="entry name" value="Dienelactone_hydrolase-like"/>
</dbReference>
<dbReference type="PANTHER" id="PTHR46623:SF6">
    <property type="entry name" value="ALPHA_BETA-HYDROLASES SUPERFAMILY PROTEIN"/>
    <property type="match status" value="1"/>
</dbReference>
<evidence type="ECO:0000313" key="3">
    <source>
        <dbReference type="Proteomes" id="UP000238218"/>
    </source>
</evidence>
<dbReference type="InterPro" id="IPR029058">
    <property type="entry name" value="AB_hydrolase_fold"/>
</dbReference>
<name>A0ABX5F5A0_9CHRO</name>
<dbReference type="Gene3D" id="3.40.50.1820">
    <property type="entry name" value="alpha/beta hydrolase"/>
    <property type="match status" value="1"/>
</dbReference>
<feature type="domain" description="Dienelactone hydrolase" evidence="1">
    <location>
        <begin position="35"/>
        <end position="267"/>
    </location>
</feature>
<keyword evidence="3" id="KW-1185">Reference proteome</keyword>
<comment type="caution">
    <text evidence="2">The sequence shown here is derived from an EMBL/GenBank/DDBJ whole genome shotgun (WGS) entry which is preliminary data.</text>
</comment>
<evidence type="ECO:0000259" key="1">
    <source>
        <dbReference type="Pfam" id="PF01738"/>
    </source>
</evidence>